<evidence type="ECO:0000256" key="3">
    <source>
        <dbReference type="ARBA" id="ARBA00004810"/>
    </source>
</evidence>
<feature type="domain" description="ACT-like" evidence="13">
    <location>
        <begin position="368"/>
        <end position="441"/>
    </location>
</feature>
<dbReference type="InterPro" id="IPR011820">
    <property type="entry name" value="IlvA"/>
</dbReference>
<comment type="similarity">
    <text evidence="4 12">Belongs to the serine/threonine dehydratase family.</text>
</comment>
<organism evidence="14 15">
    <name type="scientific">Agrobacterium larrymoorei</name>
    <dbReference type="NCBI Taxonomy" id="160699"/>
    <lineage>
        <taxon>Bacteria</taxon>
        <taxon>Pseudomonadati</taxon>
        <taxon>Pseudomonadota</taxon>
        <taxon>Alphaproteobacteria</taxon>
        <taxon>Hyphomicrobiales</taxon>
        <taxon>Rhizobiaceae</taxon>
        <taxon>Rhizobium/Agrobacterium group</taxon>
        <taxon>Agrobacterium</taxon>
    </lineage>
</organism>
<keyword evidence="8 12" id="KW-0663">Pyridoxal phosphate</keyword>
<dbReference type="InterPro" id="IPR000634">
    <property type="entry name" value="Ser/Thr_deHydtase_PyrdxlP-BS"/>
</dbReference>
<evidence type="ECO:0000256" key="11">
    <source>
        <dbReference type="ARBA" id="ARBA00025527"/>
    </source>
</evidence>
<dbReference type="InterPro" id="IPR045865">
    <property type="entry name" value="ACT-like_dom_sf"/>
</dbReference>
<evidence type="ECO:0000256" key="1">
    <source>
        <dbReference type="ARBA" id="ARBA00001274"/>
    </source>
</evidence>
<dbReference type="PANTHER" id="PTHR48078">
    <property type="entry name" value="THREONINE DEHYDRATASE, MITOCHONDRIAL-RELATED"/>
    <property type="match status" value="1"/>
</dbReference>
<dbReference type="SUPFAM" id="SSF55021">
    <property type="entry name" value="ACT-like"/>
    <property type="match status" value="1"/>
</dbReference>
<dbReference type="InterPro" id="IPR001721">
    <property type="entry name" value="TD_ACT-like"/>
</dbReference>
<evidence type="ECO:0000259" key="13">
    <source>
        <dbReference type="PROSITE" id="PS51672"/>
    </source>
</evidence>
<evidence type="ECO:0000256" key="2">
    <source>
        <dbReference type="ARBA" id="ARBA00001933"/>
    </source>
</evidence>
<dbReference type="EC" id="4.3.1.19" evidence="12"/>
<gene>
    <name evidence="12" type="primary">ilvA</name>
    <name evidence="14" type="ORF">QE408_002844</name>
</gene>
<evidence type="ECO:0000313" key="15">
    <source>
        <dbReference type="Proteomes" id="UP001224781"/>
    </source>
</evidence>
<dbReference type="PROSITE" id="PS00165">
    <property type="entry name" value="DEHYDRATASE_SER_THR"/>
    <property type="match status" value="1"/>
</dbReference>
<keyword evidence="15" id="KW-1185">Reference proteome</keyword>
<dbReference type="GO" id="GO:0004794">
    <property type="term" value="F:threonine deaminase activity"/>
    <property type="evidence" value="ECO:0007669"/>
    <property type="project" value="UniProtKB-EC"/>
</dbReference>
<evidence type="ECO:0000256" key="8">
    <source>
        <dbReference type="ARBA" id="ARBA00022898"/>
    </source>
</evidence>
<dbReference type="Proteomes" id="UP001224781">
    <property type="component" value="Unassembled WGS sequence"/>
</dbReference>
<reference evidence="14 15" key="1">
    <citation type="submission" date="2023-07" db="EMBL/GenBank/DDBJ databases">
        <title>Functional and genomic diversity of the sorghum phyllosphere microbiome.</title>
        <authorList>
            <person name="Shade A."/>
        </authorList>
    </citation>
    <scope>NUCLEOTIDE SEQUENCE [LARGE SCALE GENOMIC DNA]</scope>
    <source>
        <strain evidence="14 15">SORGH_AS_1126</strain>
    </source>
</reference>
<dbReference type="CDD" id="cd01562">
    <property type="entry name" value="Thr-dehyd"/>
    <property type="match status" value="1"/>
</dbReference>
<comment type="function">
    <text evidence="11 12">Catalyzes the anaerobic formation of alpha-ketobutyrate and ammonia from threonine in a two-step reaction. The first step involved a dehydration of threonine and a production of enamine intermediates (aminocrotonate), which tautomerizes to its imine form (iminobutyrate). Both intermediates are unstable and short-lived. The second step is the nonenzymatic hydrolysis of the enamine/imine intermediates to form 2-ketobutyrate and free ammonia. In the low water environment of the cell, the second step is accelerated by RidA.</text>
</comment>
<evidence type="ECO:0000256" key="7">
    <source>
        <dbReference type="ARBA" id="ARBA00022624"/>
    </source>
</evidence>
<keyword evidence="10 12" id="KW-0100">Branched-chain amino acid biosynthesis</keyword>
<dbReference type="InterPro" id="IPR050147">
    <property type="entry name" value="Ser/Thr_Dehydratase"/>
</dbReference>
<comment type="cofactor">
    <cofactor evidence="2 12">
        <name>pyridoxal 5'-phosphate</name>
        <dbReference type="ChEBI" id="CHEBI:597326"/>
    </cofactor>
</comment>
<evidence type="ECO:0000256" key="10">
    <source>
        <dbReference type="ARBA" id="ARBA00023304"/>
    </source>
</evidence>
<keyword evidence="6 12" id="KW-0028">Amino-acid biosynthesis</keyword>
<comment type="subunit">
    <text evidence="5 12">Homotetramer.</text>
</comment>
<evidence type="ECO:0000256" key="5">
    <source>
        <dbReference type="ARBA" id="ARBA00011881"/>
    </source>
</evidence>
<dbReference type="PROSITE" id="PS51672">
    <property type="entry name" value="ACT_LIKE"/>
    <property type="match status" value="1"/>
</dbReference>
<sequence length="450" mass="49709">MIEYRVPKWRKESLCRACSYGIAGAIVNFNGLKIVDKLLVEAARREVREIFPETPLQLNEHLSRRYGAEIWLKREDLTPVRSYKIRGAFNFLRKAVAGAGKEKIFVCASAGNHAQGFAFACRHFGVKGVVFMPVTTPQQKIDKTRIFGAEFITIKLIGDIFDQCYAAARAYVEENDGYMVPPFDHHDIIEGQATVAAEVMDQLPDGAKPDLVVMPVGGGGLAAGLTGYFAGIVARNNFVFCEPEGAPSLKKSLEAGEAVTLNKVDNFVDGAAVARIGDLNFQALKDFPSEQVELIPENAICVTIIDMLNLEGVVLEPAGALSIAALEKLGRERLEGKRVICVVSGGNFDFERLPDVKERAMRFTGVKKYFILRLPQRPGALRDFLNMLGPDDDVARFEYLKKSARNFGSILIGIETTSRENFTTLFERFEAAGLGYEDITENEILANLII</sequence>
<dbReference type="PANTHER" id="PTHR48078:SF11">
    <property type="entry name" value="THREONINE DEHYDRATASE, MITOCHONDRIAL"/>
    <property type="match status" value="1"/>
</dbReference>
<comment type="catalytic activity">
    <reaction evidence="1 12">
        <text>L-threonine = 2-oxobutanoate + NH4(+)</text>
        <dbReference type="Rhea" id="RHEA:22108"/>
        <dbReference type="ChEBI" id="CHEBI:16763"/>
        <dbReference type="ChEBI" id="CHEBI:28938"/>
        <dbReference type="ChEBI" id="CHEBI:57926"/>
        <dbReference type="EC" id="4.3.1.19"/>
    </reaction>
</comment>
<proteinExistence type="inferred from homology"/>
<keyword evidence="7 12" id="KW-0412">Isoleucine biosynthesis</keyword>
<accession>A0ABU0UL67</accession>
<evidence type="ECO:0000313" key="14">
    <source>
        <dbReference type="EMBL" id="MDQ1185701.1"/>
    </source>
</evidence>
<dbReference type="Gene3D" id="3.40.50.1100">
    <property type="match status" value="2"/>
</dbReference>
<dbReference type="SUPFAM" id="SSF53686">
    <property type="entry name" value="Tryptophan synthase beta subunit-like PLP-dependent enzymes"/>
    <property type="match status" value="1"/>
</dbReference>
<dbReference type="EMBL" id="JAUTBL010000002">
    <property type="protein sequence ID" value="MDQ1185701.1"/>
    <property type="molecule type" value="Genomic_DNA"/>
</dbReference>
<keyword evidence="9 12" id="KW-0456">Lyase</keyword>
<dbReference type="InterPro" id="IPR001926">
    <property type="entry name" value="TrpB-like_PALP"/>
</dbReference>
<comment type="pathway">
    <text evidence="3 12">Amino-acid biosynthesis; L-isoleucine biosynthesis; 2-oxobutanoate from L-threonine: step 1/1.</text>
</comment>
<dbReference type="Pfam" id="PF00291">
    <property type="entry name" value="PALP"/>
    <property type="match status" value="1"/>
</dbReference>
<dbReference type="NCBIfam" id="TIGR02079">
    <property type="entry name" value="THD1"/>
    <property type="match status" value="1"/>
</dbReference>
<evidence type="ECO:0000256" key="9">
    <source>
        <dbReference type="ARBA" id="ARBA00023239"/>
    </source>
</evidence>
<evidence type="ECO:0000256" key="6">
    <source>
        <dbReference type="ARBA" id="ARBA00022605"/>
    </source>
</evidence>
<dbReference type="InterPro" id="IPR036052">
    <property type="entry name" value="TrpB-like_PALP_sf"/>
</dbReference>
<dbReference type="Gene3D" id="3.40.1020.10">
    <property type="entry name" value="Biosynthetic Threonine Deaminase, Domain 3"/>
    <property type="match status" value="1"/>
</dbReference>
<evidence type="ECO:0000256" key="12">
    <source>
        <dbReference type="RuleBase" id="RU362012"/>
    </source>
</evidence>
<dbReference type="InterPro" id="IPR038110">
    <property type="entry name" value="TD_ACT-like_sf"/>
</dbReference>
<name>A0ABU0UL67_9HYPH</name>
<comment type="caution">
    <text evidence="14">The sequence shown here is derived from an EMBL/GenBank/DDBJ whole genome shotgun (WGS) entry which is preliminary data.</text>
</comment>
<dbReference type="NCBIfam" id="NF006390">
    <property type="entry name" value="PRK08639.1"/>
    <property type="match status" value="1"/>
</dbReference>
<dbReference type="Pfam" id="PF00585">
    <property type="entry name" value="Thr_dehydrat_C"/>
    <property type="match status" value="1"/>
</dbReference>
<protein>
    <recommendedName>
        <fullName evidence="12">L-threonine dehydratase</fullName>
        <ecNumber evidence="12">4.3.1.19</ecNumber>
    </recommendedName>
    <alternativeName>
        <fullName evidence="12">Threonine deaminase</fullName>
    </alternativeName>
</protein>
<evidence type="ECO:0000256" key="4">
    <source>
        <dbReference type="ARBA" id="ARBA00010869"/>
    </source>
</evidence>